<protein>
    <submittedName>
        <fullName evidence="2">Uncharacterized protein</fullName>
    </submittedName>
</protein>
<comment type="caution">
    <text evidence="2">The sequence shown here is derived from an EMBL/GenBank/DDBJ whole genome shotgun (WGS) entry which is preliminary data.</text>
</comment>
<accession>A0AAV1QQE3</accession>
<organism evidence="2 3">
    <name type="scientific">Dovyalis caffra</name>
    <dbReference type="NCBI Taxonomy" id="77055"/>
    <lineage>
        <taxon>Eukaryota</taxon>
        <taxon>Viridiplantae</taxon>
        <taxon>Streptophyta</taxon>
        <taxon>Embryophyta</taxon>
        <taxon>Tracheophyta</taxon>
        <taxon>Spermatophyta</taxon>
        <taxon>Magnoliopsida</taxon>
        <taxon>eudicotyledons</taxon>
        <taxon>Gunneridae</taxon>
        <taxon>Pentapetalae</taxon>
        <taxon>rosids</taxon>
        <taxon>fabids</taxon>
        <taxon>Malpighiales</taxon>
        <taxon>Salicaceae</taxon>
        <taxon>Flacourtieae</taxon>
        <taxon>Dovyalis</taxon>
    </lineage>
</organism>
<evidence type="ECO:0000313" key="2">
    <source>
        <dbReference type="EMBL" id="CAK7323088.1"/>
    </source>
</evidence>
<reference evidence="2 3" key="1">
    <citation type="submission" date="2024-01" db="EMBL/GenBank/DDBJ databases">
        <authorList>
            <person name="Waweru B."/>
        </authorList>
    </citation>
    <scope>NUCLEOTIDE SEQUENCE [LARGE SCALE GENOMIC DNA]</scope>
</reference>
<evidence type="ECO:0000313" key="3">
    <source>
        <dbReference type="Proteomes" id="UP001314170"/>
    </source>
</evidence>
<proteinExistence type="predicted"/>
<sequence length="65" mass="7465">MLEPWMEEKEEEEGCGNRIEVRGAEEHRFRHSGGGGWMSLRRLAPSSAEARSECVESLETEEEEK</sequence>
<gene>
    <name evidence="2" type="ORF">DCAF_LOCUS704</name>
</gene>
<keyword evidence="3" id="KW-1185">Reference proteome</keyword>
<dbReference type="AlphaFoldDB" id="A0AAV1QQE3"/>
<evidence type="ECO:0000256" key="1">
    <source>
        <dbReference type="SAM" id="MobiDB-lite"/>
    </source>
</evidence>
<feature type="compositionally biased region" description="Acidic residues" evidence="1">
    <location>
        <begin position="56"/>
        <end position="65"/>
    </location>
</feature>
<name>A0AAV1QQE3_9ROSI</name>
<dbReference type="EMBL" id="CAWUPB010000059">
    <property type="protein sequence ID" value="CAK7323088.1"/>
    <property type="molecule type" value="Genomic_DNA"/>
</dbReference>
<dbReference type="Proteomes" id="UP001314170">
    <property type="component" value="Unassembled WGS sequence"/>
</dbReference>
<feature type="region of interest" description="Disordered" evidence="1">
    <location>
        <begin position="29"/>
        <end position="65"/>
    </location>
</feature>